<evidence type="ECO:0000256" key="10">
    <source>
        <dbReference type="ARBA" id="ARBA00041631"/>
    </source>
</evidence>
<gene>
    <name evidence="14" type="ORF">KHLLAP_LOCUS7318</name>
</gene>
<comment type="caution">
    <text evidence="14">The sequence shown here is derived from an EMBL/GenBank/DDBJ whole genome shotgun (WGS) entry which is preliminary data.</text>
</comment>
<name>A0AAI8VM45_9PEZI</name>
<comment type="catalytic activity">
    <reaction evidence="6">
        <text>3-phenylpyruvate = enol-phenylpyruvate</text>
        <dbReference type="Rhea" id="RHEA:17097"/>
        <dbReference type="ChEBI" id="CHEBI:16815"/>
        <dbReference type="ChEBI" id="CHEBI:18005"/>
        <dbReference type="EC" id="5.3.2.1"/>
    </reaction>
</comment>
<dbReference type="PANTHER" id="PTHR11954">
    <property type="entry name" value="D-DOPACHROME DECARBOXYLASE"/>
    <property type="match status" value="1"/>
</dbReference>
<dbReference type="EC" id="5.3.3.12" evidence="8"/>
<evidence type="ECO:0000256" key="6">
    <source>
        <dbReference type="ARBA" id="ARBA00036735"/>
    </source>
</evidence>
<sequence>MLGSAPRSPQASPAHANMGGPASPTAKPPGANPASSTASPSFAQRKANLSRSSNSNSFEGTQIMRDIERLPPADNSTSKKSHVHPSLSMRTSAYFENEFGPANRDADSNRERIQNEAMVVAELRTNVIIKDEFTFITDLSYHMSNRYQRPVSSISVTLTHGSCMMFGGSFDPAYTLAIYALPCLVQPVTNRRNAALIQRHLQESLAVKPSRGYIRFVATPEENAATGGKTVAAEIDELNKRSTDQEAAMSRKKSKPGRKLSAKSFGNFRSPSTANLTQKVPTPPPSIPGETTRIATIPEVPPTPPADDKLGELVEHKQEKRASRRKSIKFALFGSRSQAGDGRRLKTSETDR</sequence>
<dbReference type="Proteomes" id="UP001295740">
    <property type="component" value="Unassembled WGS sequence"/>
</dbReference>
<evidence type="ECO:0000256" key="8">
    <source>
        <dbReference type="ARBA" id="ARBA00038932"/>
    </source>
</evidence>
<evidence type="ECO:0000256" key="12">
    <source>
        <dbReference type="ARBA" id="ARBA00042730"/>
    </source>
</evidence>
<feature type="compositionally biased region" description="Polar residues" evidence="13">
    <location>
        <begin position="33"/>
        <end position="60"/>
    </location>
</feature>
<evidence type="ECO:0000256" key="4">
    <source>
        <dbReference type="ARBA" id="ARBA00022525"/>
    </source>
</evidence>
<keyword evidence="5" id="KW-0413">Isomerase</keyword>
<comment type="subcellular location">
    <subcellularLocation>
        <location evidence="1">Secreted</location>
    </subcellularLocation>
</comment>
<dbReference type="Gene3D" id="3.30.429.10">
    <property type="entry name" value="Macrophage Migration Inhibitory Factor"/>
    <property type="match status" value="1"/>
</dbReference>
<dbReference type="InterPro" id="IPR001398">
    <property type="entry name" value="Macrophage_inhib_fac"/>
</dbReference>
<evidence type="ECO:0000256" key="3">
    <source>
        <dbReference type="ARBA" id="ARBA00022514"/>
    </source>
</evidence>
<feature type="region of interest" description="Disordered" evidence="13">
    <location>
        <begin position="236"/>
        <end position="352"/>
    </location>
</feature>
<dbReference type="AlphaFoldDB" id="A0AAI8VM45"/>
<dbReference type="EC" id="5.3.2.1" evidence="9"/>
<evidence type="ECO:0000256" key="7">
    <source>
        <dbReference type="ARBA" id="ARBA00036823"/>
    </source>
</evidence>
<dbReference type="InterPro" id="IPR014347">
    <property type="entry name" value="Tautomerase/MIF_sf"/>
</dbReference>
<keyword evidence="4" id="KW-0964">Secreted</keyword>
<protein>
    <recommendedName>
        <fullName evidence="12">L-dopachrome isomerase</fullName>
        <ecNumber evidence="9">5.3.2.1</ecNumber>
        <ecNumber evidence="8">5.3.3.12</ecNumber>
    </recommendedName>
    <alternativeName>
        <fullName evidence="10">L-dopachrome tautomerase</fullName>
    </alternativeName>
    <alternativeName>
        <fullName evidence="11">Phenylpyruvate tautomerase</fullName>
    </alternativeName>
</protein>
<comment type="similarity">
    <text evidence="2">Belongs to the MIF family.</text>
</comment>
<feature type="compositionally biased region" description="Basic residues" evidence="13">
    <location>
        <begin position="250"/>
        <end position="261"/>
    </location>
</feature>
<dbReference type="GO" id="GO:0004167">
    <property type="term" value="F:dopachrome isomerase activity"/>
    <property type="evidence" value="ECO:0007669"/>
    <property type="project" value="UniProtKB-EC"/>
</dbReference>
<keyword evidence="15" id="KW-1185">Reference proteome</keyword>
<feature type="compositionally biased region" description="Basic and acidic residues" evidence="13">
    <location>
        <begin position="306"/>
        <end position="321"/>
    </location>
</feature>
<evidence type="ECO:0000256" key="2">
    <source>
        <dbReference type="ARBA" id="ARBA00005851"/>
    </source>
</evidence>
<evidence type="ECO:0000313" key="14">
    <source>
        <dbReference type="EMBL" id="CAJ2506850.1"/>
    </source>
</evidence>
<evidence type="ECO:0000256" key="13">
    <source>
        <dbReference type="SAM" id="MobiDB-lite"/>
    </source>
</evidence>
<dbReference type="EMBL" id="CAUWAG010000010">
    <property type="protein sequence ID" value="CAJ2506850.1"/>
    <property type="molecule type" value="Genomic_DNA"/>
</dbReference>
<feature type="compositionally biased region" description="Polar residues" evidence="13">
    <location>
        <begin position="267"/>
        <end position="280"/>
    </location>
</feature>
<dbReference type="SUPFAM" id="SSF55331">
    <property type="entry name" value="Tautomerase/MIF"/>
    <property type="match status" value="1"/>
</dbReference>
<proteinExistence type="inferred from homology"/>
<feature type="compositionally biased region" description="Basic and acidic residues" evidence="13">
    <location>
        <begin position="341"/>
        <end position="352"/>
    </location>
</feature>
<dbReference type="PANTHER" id="PTHR11954:SF6">
    <property type="entry name" value="MACROPHAGE MIGRATION INHIBITORY FACTOR"/>
    <property type="match status" value="1"/>
</dbReference>
<dbReference type="GO" id="GO:0050178">
    <property type="term" value="F:phenylpyruvate tautomerase activity"/>
    <property type="evidence" value="ECO:0007669"/>
    <property type="project" value="UniProtKB-EC"/>
</dbReference>
<evidence type="ECO:0000313" key="15">
    <source>
        <dbReference type="Proteomes" id="UP001295740"/>
    </source>
</evidence>
<evidence type="ECO:0000256" key="11">
    <source>
        <dbReference type="ARBA" id="ARBA00041912"/>
    </source>
</evidence>
<dbReference type="GO" id="GO:0005576">
    <property type="term" value="C:extracellular region"/>
    <property type="evidence" value="ECO:0007669"/>
    <property type="project" value="UniProtKB-SubCell"/>
</dbReference>
<comment type="catalytic activity">
    <reaction evidence="7">
        <text>L-dopachrome = 5,6-dihydroxyindole-2-carboxylate</text>
        <dbReference type="Rhea" id="RHEA:13041"/>
        <dbReference type="ChEBI" id="CHEBI:16875"/>
        <dbReference type="ChEBI" id="CHEBI:57509"/>
        <dbReference type="EC" id="5.3.3.12"/>
    </reaction>
</comment>
<evidence type="ECO:0000256" key="9">
    <source>
        <dbReference type="ARBA" id="ARBA00039086"/>
    </source>
</evidence>
<keyword evidence="3" id="KW-0202">Cytokine</keyword>
<feature type="region of interest" description="Disordered" evidence="13">
    <location>
        <begin position="1"/>
        <end position="60"/>
    </location>
</feature>
<reference evidence="14" key="1">
    <citation type="submission" date="2023-10" db="EMBL/GenBank/DDBJ databases">
        <authorList>
            <person name="Hackl T."/>
        </authorList>
    </citation>
    <scope>NUCLEOTIDE SEQUENCE</scope>
</reference>
<dbReference type="Pfam" id="PF01187">
    <property type="entry name" value="MIF"/>
    <property type="match status" value="1"/>
</dbReference>
<evidence type="ECO:0000256" key="5">
    <source>
        <dbReference type="ARBA" id="ARBA00023235"/>
    </source>
</evidence>
<accession>A0AAI8VM45</accession>
<evidence type="ECO:0000256" key="1">
    <source>
        <dbReference type="ARBA" id="ARBA00004613"/>
    </source>
</evidence>
<organism evidence="14 15">
    <name type="scientific">Anthostomella pinea</name>
    <dbReference type="NCBI Taxonomy" id="933095"/>
    <lineage>
        <taxon>Eukaryota</taxon>
        <taxon>Fungi</taxon>
        <taxon>Dikarya</taxon>
        <taxon>Ascomycota</taxon>
        <taxon>Pezizomycotina</taxon>
        <taxon>Sordariomycetes</taxon>
        <taxon>Xylariomycetidae</taxon>
        <taxon>Xylariales</taxon>
        <taxon>Xylariaceae</taxon>
        <taxon>Anthostomella</taxon>
    </lineage>
</organism>